<dbReference type="InterPro" id="IPR024188">
    <property type="entry name" value="GltB"/>
</dbReference>
<feature type="domain" description="Glutamate synthase" evidence="4">
    <location>
        <begin position="152"/>
        <end position="478"/>
    </location>
</feature>
<evidence type="ECO:0000259" key="4">
    <source>
        <dbReference type="Pfam" id="PF01645"/>
    </source>
</evidence>
<accession>A0A1M7ZZA6</accession>
<dbReference type="AlphaFoldDB" id="A0A1M7ZZA6"/>
<name>A0A1M7ZZA6_9FLAO</name>
<dbReference type="Pfam" id="PF01645">
    <property type="entry name" value="Glu_synthase"/>
    <property type="match status" value="1"/>
</dbReference>
<keyword evidence="6" id="KW-1185">Reference proteome</keyword>
<protein>
    <submittedName>
        <fullName evidence="5">Glutamate synthase domain-containing protein 2</fullName>
    </submittedName>
</protein>
<keyword evidence="3" id="KW-0812">Transmembrane</keyword>
<dbReference type="SUPFAM" id="SSF51395">
    <property type="entry name" value="FMN-linked oxidoreductases"/>
    <property type="match status" value="1"/>
</dbReference>
<dbReference type="GO" id="GO:0006537">
    <property type="term" value="P:glutamate biosynthetic process"/>
    <property type="evidence" value="ECO:0007669"/>
    <property type="project" value="InterPro"/>
</dbReference>
<sequence length="524" mass="58492">MSQKNLLGKLYARHIIWLVTLSFFIGTLFLVAYYKVHPVFLSAPFVMLILVTIDSLQSKHSVRRNYPLVGRLRYLFESVRPEFRQYFFEGELDGKPFNRRQRSIVYQRAKNQKQTISFGMQDEPNRIGYEWAAHSIYPKKNDFSQFRVTIGNSQCSKPYSASIFNISAMSYGALSKTAISSLNEGAKMGNFAHNTGEGGISDYHLKGGDLIWQIGTGYFGCRDGRGHFNDALFVEKANLKEVKMIELKLSQGAKPGHGGLLPAEKNTPEIAKIRALEPYTTVHSPSAHTAFSNATELLYFIHKLRTLSNGKPVGFKICIGKKEEFTEILEAMISTNILPDFITIDGAEGGTGAAPLEFIDYMGMALSDALVFAHKSLLDYGLRSEIKLLASGKIISAFDIAKNMSLGADACYSARGMMFALGCIQALQCDSGKCPVGIATQDKSLYKGLDISDKRVRVANFHKNTLKAVAEFIGACGFELPDEITPETFYRRVHHNTNLNFKEIYFTNPETKSKTLDKETIFLN</sequence>
<dbReference type="PIRSF" id="PIRSF006429">
    <property type="entry name" value="GOGAT_lg_2"/>
    <property type="match status" value="1"/>
</dbReference>
<dbReference type="PANTHER" id="PTHR43819">
    <property type="entry name" value="ARCHAEAL-TYPE GLUTAMATE SYNTHASE [NADPH]"/>
    <property type="match status" value="1"/>
</dbReference>
<dbReference type="GO" id="GO:0015930">
    <property type="term" value="F:glutamate synthase activity"/>
    <property type="evidence" value="ECO:0007669"/>
    <property type="project" value="InterPro"/>
</dbReference>
<dbReference type="CDD" id="cd02808">
    <property type="entry name" value="GltS_FMN"/>
    <property type="match status" value="1"/>
</dbReference>
<evidence type="ECO:0000256" key="3">
    <source>
        <dbReference type="SAM" id="Phobius"/>
    </source>
</evidence>
<evidence type="ECO:0000256" key="1">
    <source>
        <dbReference type="ARBA" id="ARBA00009716"/>
    </source>
</evidence>
<dbReference type="EMBL" id="FRYK01000006">
    <property type="protein sequence ID" value="SHO74198.1"/>
    <property type="molecule type" value="Genomic_DNA"/>
</dbReference>
<dbReference type="STRING" id="416016.SAMN05443547_2583"/>
<gene>
    <name evidence="5" type="ORF">SAMN05443547_2583</name>
</gene>
<reference evidence="6" key="1">
    <citation type="submission" date="2016-12" db="EMBL/GenBank/DDBJ databases">
        <authorList>
            <person name="Varghese N."/>
            <person name="Submissions S."/>
        </authorList>
    </citation>
    <scope>NUCLEOTIDE SEQUENCE [LARGE SCALE GENOMIC DNA]</scope>
    <source>
        <strain evidence="6">DSM 18830</strain>
    </source>
</reference>
<evidence type="ECO:0000313" key="6">
    <source>
        <dbReference type="Proteomes" id="UP000184611"/>
    </source>
</evidence>
<dbReference type="OrthoDB" id="9758182at2"/>
<dbReference type="Gene3D" id="3.20.20.70">
    <property type="entry name" value="Aldolase class I"/>
    <property type="match status" value="1"/>
</dbReference>
<keyword evidence="3" id="KW-0472">Membrane</keyword>
<evidence type="ECO:0000313" key="5">
    <source>
        <dbReference type="EMBL" id="SHO74198.1"/>
    </source>
</evidence>
<organism evidence="5 6">
    <name type="scientific">Flavobacterium cucumis</name>
    <dbReference type="NCBI Taxonomy" id="416016"/>
    <lineage>
        <taxon>Bacteria</taxon>
        <taxon>Pseudomonadati</taxon>
        <taxon>Bacteroidota</taxon>
        <taxon>Flavobacteriia</taxon>
        <taxon>Flavobacteriales</taxon>
        <taxon>Flavobacteriaceae</taxon>
        <taxon>Flavobacterium</taxon>
    </lineage>
</organism>
<dbReference type="PIRSF" id="PIRSF500060">
    <property type="entry name" value="UCP500060"/>
    <property type="match status" value="1"/>
</dbReference>
<dbReference type="PANTHER" id="PTHR43819:SF1">
    <property type="entry name" value="ARCHAEAL-TYPE GLUTAMATE SYNTHASE [NADPH]"/>
    <property type="match status" value="1"/>
</dbReference>
<dbReference type="InterPro" id="IPR002932">
    <property type="entry name" value="Glu_synthdom"/>
</dbReference>
<proteinExistence type="inferred from homology"/>
<comment type="similarity">
    <text evidence="1 2">Belongs to the glutamate synthase family.</text>
</comment>
<keyword evidence="3" id="KW-1133">Transmembrane helix</keyword>
<feature type="transmembrane region" description="Helical" evidence="3">
    <location>
        <begin position="39"/>
        <end position="56"/>
    </location>
</feature>
<dbReference type="RefSeq" id="WP_073585096.1">
    <property type="nucleotide sequence ID" value="NZ_CBCSEA010000010.1"/>
</dbReference>
<feature type="transmembrane region" description="Helical" evidence="3">
    <location>
        <begin position="12"/>
        <end position="33"/>
    </location>
</feature>
<dbReference type="InterPro" id="IPR013785">
    <property type="entry name" value="Aldolase_TIM"/>
</dbReference>
<dbReference type="InterPro" id="IPR027283">
    <property type="entry name" value="YerD"/>
</dbReference>
<dbReference type="Proteomes" id="UP000184611">
    <property type="component" value="Unassembled WGS sequence"/>
</dbReference>
<evidence type="ECO:0000256" key="2">
    <source>
        <dbReference type="PIRNR" id="PIRNR006429"/>
    </source>
</evidence>